<dbReference type="HAMAP" id="MF_01384">
    <property type="entry name" value="UreD"/>
    <property type="match status" value="1"/>
</dbReference>
<sequence length="259" mass="27098">MSPATTTVAVELVGDRAQAAALDGGDYLRPRLLSIDGPYVRIALIGVCGMLLAGDEVGVHIEIGHGVQLEIIEPAGMVAYDARGGRAGWTATARVASGGVLVWRGAPFVVSGGADVRRHTELSLEEGARALLGETLVLGRSGEDSGRLHATLRASHAERELLTDELDLRSSALRSAPGILGNARVLTTAALLGVGGPAPAAVHETRLAGPGCLARALAQHAHEADAALEATWSRWRHHAEHTTSDRTRNHLPELDGDRS</sequence>
<dbReference type="RefSeq" id="WP_310276037.1">
    <property type="nucleotide sequence ID" value="NZ_JAVDXW010000001.1"/>
</dbReference>
<dbReference type="GO" id="GO:0016151">
    <property type="term" value="F:nickel cation binding"/>
    <property type="evidence" value="ECO:0007669"/>
    <property type="project" value="UniProtKB-UniRule"/>
</dbReference>
<feature type="compositionally biased region" description="Basic and acidic residues" evidence="3">
    <location>
        <begin position="240"/>
        <end position="259"/>
    </location>
</feature>
<comment type="subcellular location">
    <subcellularLocation>
        <location evidence="2">Cytoplasm</location>
    </subcellularLocation>
</comment>
<keyword evidence="2" id="KW-0996">Nickel insertion</keyword>
<keyword evidence="1 2" id="KW-0143">Chaperone</keyword>
<comment type="function">
    <text evidence="2">Required for maturation of urease via the functional incorporation of the urease nickel metallocenter.</text>
</comment>
<dbReference type="Pfam" id="PF01774">
    <property type="entry name" value="UreD"/>
    <property type="match status" value="1"/>
</dbReference>
<organism evidence="4 5">
    <name type="scientific">Haloactinomyces albus</name>
    <dbReference type="NCBI Taxonomy" id="1352928"/>
    <lineage>
        <taxon>Bacteria</taxon>
        <taxon>Bacillati</taxon>
        <taxon>Actinomycetota</taxon>
        <taxon>Actinomycetes</taxon>
        <taxon>Actinopolysporales</taxon>
        <taxon>Actinopolysporaceae</taxon>
        <taxon>Haloactinomyces</taxon>
    </lineage>
</organism>
<dbReference type="GO" id="GO:0005737">
    <property type="term" value="C:cytoplasm"/>
    <property type="evidence" value="ECO:0007669"/>
    <property type="project" value="UniProtKB-SubCell"/>
</dbReference>
<comment type="subunit">
    <text evidence="2">UreD, UreF and UreG form a complex that acts as a GTP-hydrolysis-dependent molecular chaperone, activating the urease apoprotein by helping to assemble the nickel containing metallocenter of UreC. The UreE protein probably delivers the nickel.</text>
</comment>
<accession>A0AAE3ZGG9</accession>
<dbReference type="InterPro" id="IPR002669">
    <property type="entry name" value="UreD"/>
</dbReference>
<keyword evidence="2" id="KW-0963">Cytoplasm</keyword>
<evidence type="ECO:0000313" key="5">
    <source>
        <dbReference type="Proteomes" id="UP001180845"/>
    </source>
</evidence>
<gene>
    <name evidence="2" type="primary">ureD</name>
    <name evidence="4" type="ORF">JOF55_003796</name>
</gene>
<comment type="caution">
    <text evidence="4">The sequence shown here is derived from an EMBL/GenBank/DDBJ whole genome shotgun (WGS) entry which is preliminary data.</text>
</comment>
<evidence type="ECO:0000256" key="1">
    <source>
        <dbReference type="ARBA" id="ARBA00023186"/>
    </source>
</evidence>
<reference evidence="4" key="1">
    <citation type="submission" date="2023-07" db="EMBL/GenBank/DDBJ databases">
        <title>Sequencing the genomes of 1000 actinobacteria strains.</title>
        <authorList>
            <person name="Klenk H.-P."/>
        </authorList>
    </citation>
    <scope>NUCLEOTIDE SEQUENCE</scope>
    <source>
        <strain evidence="4">DSM 45977</strain>
    </source>
</reference>
<evidence type="ECO:0000313" key="4">
    <source>
        <dbReference type="EMBL" id="MDR7303615.1"/>
    </source>
</evidence>
<dbReference type="EMBL" id="JAVDXW010000001">
    <property type="protein sequence ID" value="MDR7303615.1"/>
    <property type="molecule type" value="Genomic_DNA"/>
</dbReference>
<proteinExistence type="inferred from homology"/>
<feature type="region of interest" description="Disordered" evidence="3">
    <location>
        <begin position="239"/>
        <end position="259"/>
    </location>
</feature>
<keyword evidence="5" id="KW-1185">Reference proteome</keyword>
<protein>
    <recommendedName>
        <fullName evidence="2">Urease accessory protein UreD</fullName>
    </recommendedName>
</protein>
<dbReference type="AlphaFoldDB" id="A0AAE3ZGG9"/>
<evidence type="ECO:0000256" key="2">
    <source>
        <dbReference type="HAMAP-Rule" id="MF_01384"/>
    </source>
</evidence>
<evidence type="ECO:0000256" key="3">
    <source>
        <dbReference type="SAM" id="MobiDB-lite"/>
    </source>
</evidence>
<comment type="similarity">
    <text evidence="2">Belongs to the UreD family.</text>
</comment>
<dbReference type="Proteomes" id="UP001180845">
    <property type="component" value="Unassembled WGS sequence"/>
</dbReference>
<name>A0AAE3ZGG9_9ACTN</name>